<organism evidence="1 2">
    <name type="scientific">Mycoplana ramosa</name>
    <name type="common">Mycoplana bullata</name>
    <dbReference type="NCBI Taxonomy" id="40837"/>
    <lineage>
        <taxon>Bacteria</taxon>
        <taxon>Pseudomonadati</taxon>
        <taxon>Pseudomonadota</taxon>
        <taxon>Alphaproteobacteria</taxon>
        <taxon>Hyphomicrobiales</taxon>
        <taxon>Rhizobiaceae</taxon>
        <taxon>Mycoplana</taxon>
    </lineage>
</organism>
<gene>
    <name evidence="1" type="ORF">ACFQ33_12605</name>
</gene>
<sequence length="91" mass="10177">MQTVKFEGWERDTNVAEHAWTNFFMAGDGPENDYDMVVIGEPDQEAPASCEVIGFRDGDQVVIHKSIEDDFETACATAEVQARRAAIRIVK</sequence>
<evidence type="ECO:0000313" key="2">
    <source>
        <dbReference type="Proteomes" id="UP001597173"/>
    </source>
</evidence>
<accession>A0ABW3YXT0</accession>
<dbReference type="RefSeq" id="WP_374838955.1">
    <property type="nucleotide sequence ID" value="NZ_JBHEEW010000008.1"/>
</dbReference>
<comment type="caution">
    <text evidence="1">The sequence shown here is derived from an EMBL/GenBank/DDBJ whole genome shotgun (WGS) entry which is preliminary data.</text>
</comment>
<name>A0ABW3YXT0_MYCRA</name>
<dbReference type="EMBL" id="JBHTNF010000006">
    <property type="protein sequence ID" value="MFD1328730.1"/>
    <property type="molecule type" value="Genomic_DNA"/>
</dbReference>
<dbReference type="Proteomes" id="UP001597173">
    <property type="component" value="Unassembled WGS sequence"/>
</dbReference>
<evidence type="ECO:0000313" key="1">
    <source>
        <dbReference type="EMBL" id="MFD1328730.1"/>
    </source>
</evidence>
<keyword evidence="2" id="KW-1185">Reference proteome</keyword>
<proteinExistence type="predicted"/>
<protein>
    <submittedName>
        <fullName evidence="1">Uncharacterized protein</fullName>
    </submittedName>
</protein>
<reference evidence="2" key="1">
    <citation type="journal article" date="2019" name="Int. J. Syst. Evol. Microbiol.">
        <title>The Global Catalogue of Microorganisms (GCM) 10K type strain sequencing project: providing services to taxonomists for standard genome sequencing and annotation.</title>
        <authorList>
            <consortium name="The Broad Institute Genomics Platform"/>
            <consortium name="The Broad Institute Genome Sequencing Center for Infectious Disease"/>
            <person name="Wu L."/>
            <person name="Ma J."/>
        </authorList>
    </citation>
    <scope>NUCLEOTIDE SEQUENCE [LARGE SCALE GENOMIC DNA]</scope>
    <source>
        <strain evidence="2">CCUG 55609</strain>
    </source>
</reference>